<evidence type="ECO:0000259" key="1">
    <source>
        <dbReference type="Pfam" id="PF01936"/>
    </source>
</evidence>
<reference evidence="2 3" key="1">
    <citation type="submission" date="2019-04" db="EMBL/GenBank/DDBJ databases">
        <title>Rhizobium terrae sp. nov., isolated from a paddy soil.</title>
        <authorList>
            <person name="Lin S.-Y."/>
            <person name="Hameed A."/>
            <person name="Huang H.-I."/>
            <person name="Young C.-C."/>
        </authorList>
    </citation>
    <scope>NUCLEOTIDE SEQUENCE [LARGE SCALE GENOMIC DNA]</scope>
    <source>
        <strain evidence="2 3">CC-HIH110</strain>
    </source>
</reference>
<dbReference type="RefSeq" id="WP_190235555.1">
    <property type="nucleotide sequence ID" value="NZ_SSOA01000003.1"/>
</dbReference>
<name>A0A4S3ZXW7_9HYPH</name>
<accession>A0A4S3ZXW7</accession>
<dbReference type="CDD" id="cd18722">
    <property type="entry name" value="PIN_NicB-like"/>
    <property type="match status" value="1"/>
</dbReference>
<dbReference type="GO" id="GO:0004540">
    <property type="term" value="F:RNA nuclease activity"/>
    <property type="evidence" value="ECO:0007669"/>
    <property type="project" value="InterPro"/>
</dbReference>
<dbReference type="Proteomes" id="UP000310754">
    <property type="component" value="Unassembled WGS sequence"/>
</dbReference>
<dbReference type="InterPro" id="IPR021139">
    <property type="entry name" value="NYN"/>
</dbReference>
<dbReference type="Gene3D" id="3.40.50.1010">
    <property type="entry name" value="5'-nuclease"/>
    <property type="match status" value="1"/>
</dbReference>
<comment type="caution">
    <text evidence="2">The sequence shown here is derived from an EMBL/GenBank/DDBJ whole genome shotgun (WGS) entry which is preliminary data.</text>
</comment>
<proteinExistence type="predicted"/>
<feature type="domain" description="NYN" evidence="1">
    <location>
        <begin position="184"/>
        <end position="233"/>
    </location>
</feature>
<keyword evidence="3" id="KW-1185">Reference proteome</keyword>
<sequence>MDRVRKVAILVDGGFFLKRLKRWPKIDRENPQEVAKAIRGLCKRHVQKLIGEKASERDSRWLDHVYRLFYYDAEPFSGVPHHPFKNRQINYGVTPEAQFRRNLFNEVRKLRKFALRLGSVKQDGYWSPYDHHMKGLLKIWSHREYLLSVLEDPSRHDSMRSEAAINALRVWGALSEDDLQLPLRQKGVDMRIGLDIATMTLKRQVDTIILVTGDSDFIPAAKLARREGVEFILDPLWQSVEDGLLEHVDGITSGFLEPAMADNRP</sequence>
<organism evidence="2 3">
    <name type="scientific">Allorhizobium terrae</name>
    <dbReference type="NCBI Taxonomy" id="1848972"/>
    <lineage>
        <taxon>Bacteria</taxon>
        <taxon>Pseudomonadati</taxon>
        <taxon>Pseudomonadota</taxon>
        <taxon>Alphaproteobacteria</taxon>
        <taxon>Hyphomicrobiales</taxon>
        <taxon>Rhizobiaceae</taxon>
        <taxon>Rhizobium/Agrobacterium group</taxon>
        <taxon>Allorhizobium</taxon>
    </lineage>
</organism>
<dbReference type="EMBL" id="SSOA01000003">
    <property type="protein sequence ID" value="THF50728.1"/>
    <property type="molecule type" value="Genomic_DNA"/>
</dbReference>
<dbReference type="Pfam" id="PF01936">
    <property type="entry name" value="NYN"/>
    <property type="match status" value="1"/>
</dbReference>
<protein>
    <submittedName>
        <fullName evidence="2">NYN domain-containing protein</fullName>
    </submittedName>
</protein>
<dbReference type="AlphaFoldDB" id="A0A4S3ZXW7"/>
<evidence type="ECO:0000313" key="3">
    <source>
        <dbReference type="Proteomes" id="UP000310754"/>
    </source>
</evidence>
<evidence type="ECO:0000313" key="2">
    <source>
        <dbReference type="EMBL" id="THF50728.1"/>
    </source>
</evidence>
<gene>
    <name evidence="2" type="ORF">E6C51_07685</name>
</gene>